<dbReference type="PANTHER" id="PTHR20958">
    <property type="entry name" value="GLYCINE N-ACYLTRANSFERASE-LIKE PROTEIN"/>
    <property type="match status" value="1"/>
</dbReference>
<gene>
    <name evidence="2" type="ORF">ABMA27_005979</name>
</gene>
<dbReference type="PROSITE" id="PS51186">
    <property type="entry name" value="GNAT"/>
    <property type="match status" value="1"/>
</dbReference>
<evidence type="ECO:0000313" key="2">
    <source>
        <dbReference type="EMBL" id="KAL0869750.1"/>
    </source>
</evidence>
<dbReference type="InterPro" id="IPR000182">
    <property type="entry name" value="GNAT_dom"/>
</dbReference>
<evidence type="ECO:0000259" key="1">
    <source>
        <dbReference type="PROSITE" id="PS51186"/>
    </source>
</evidence>
<dbReference type="EMBL" id="JBEUOH010000019">
    <property type="protein sequence ID" value="KAL0869750.1"/>
    <property type="molecule type" value="Genomic_DNA"/>
</dbReference>
<accession>A0ABR3HH52</accession>
<dbReference type="PANTHER" id="PTHR20958:SF6">
    <property type="entry name" value="GLYCINE N-ACYLTRANSFERASE-LIKE PROTEIN"/>
    <property type="match status" value="1"/>
</dbReference>
<dbReference type="SUPFAM" id="SSF55729">
    <property type="entry name" value="Acyl-CoA N-acyltransferases (Nat)"/>
    <property type="match status" value="1"/>
</dbReference>
<dbReference type="InterPro" id="IPR016181">
    <property type="entry name" value="Acyl_CoA_acyltransferase"/>
</dbReference>
<protein>
    <recommendedName>
        <fullName evidence="1">N-acetyltransferase domain-containing protein</fullName>
    </recommendedName>
</protein>
<proteinExistence type="predicted"/>
<comment type="caution">
    <text evidence="2">The sequence shown here is derived from an EMBL/GenBank/DDBJ whole genome shotgun (WGS) entry which is preliminary data.</text>
</comment>
<dbReference type="Gene3D" id="3.40.630.30">
    <property type="match status" value="2"/>
</dbReference>
<name>A0ABR3HH52_LOXSC</name>
<dbReference type="InterPro" id="IPR053225">
    <property type="entry name" value="Acyl-CoA_N-acyltransferase"/>
</dbReference>
<evidence type="ECO:0000313" key="3">
    <source>
        <dbReference type="Proteomes" id="UP001549920"/>
    </source>
</evidence>
<keyword evidence="3" id="KW-1185">Reference proteome</keyword>
<sequence>MDPLVEVPYEQWPVLQKELRNLWPLNVAGYYALYTNINYSSIREAFQFKVFSVFGDIKNGFVATSTKGASSEYIIFSTSEDTKPLEEALIKTKLVKWTELIVIDLVSSLTLKALDNVLPQMNLSLWKTGRVKTYFLDKSTKKFEGLTCPPNMYLAALNQDHIQRVDDTWPYKHEGSYFYFSTLATANLAYGIFLAKEHKLVAWVFLNEYNFICHLYCEEKHRRKGYSEYLLKHVINDELTKGNDVYTYVEDDNEKSSRLFDKLGFANVDDGAYMFIQK</sequence>
<dbReference type="InterPro" id="IPR013653">
    <property type="entry name" value="GCN5-like_dom"/>
</dbReference>
<dbReference type="Pfam" id="PF08445">
    <property type="entry name" value="FR47"/>
    <property type="match status" value="1"/>
</dbReference>
<feature type="domain" description="N-acetyltransferase" evidence="1">
    <location>
        <begin position="143"/>
        <end position="278"/>
    </location>
</feature>
<organism evidence="2 3">
    <name type="scientific">Loxostege sticticalis</name>
    <name type="common">Beet webworm moth</name>
    <dbReference type="NCBI Taxonomy" id="481309"/>
    <lineage>
        <taxon>Eukaryota</taxon>
        <taxon>Metazoa</taxon>
        <taxon>Ecdysozoa</taxon>
        <taxon>Arthropoda</taxon>
        <taxon>Hexapoda</taxon>
        <taxon>Insecta</taxon>
        <taxon>Pterygota</taxon>
        <taxon>Neoptera</taxon>
        <taxon>Endopterygota</taxon>
        <taxon>Lepidoptera</taxon>
        <taxon>Glossata</taxon>
        <taxon>Ditrysia</taxon>
        <taxon>Pyraloidea</taxon>
        <taxon>Crambidae</taxon>
        <taxon>Pyraustinae</taxon>
        <taxon>Loxostege</taxon>
    </lineage>
</organism>
<reference evidence="2 3" key="1">
    <citation type="submission" date="2024-06" db="EMBL/GenBank/DDBJ databases">
        <title>A chromosome-level genome assembly of beet webworm, Loxostege sticticalis.</title>
        <authorList>
            <person name="Zhang Y."/>
        </authorList>
    </citation>
    <scope>NUCLEOTIDE SEQUENCE [LARGE SCALE GENOMIC DNA]</scope>
    <source>
        <strain evidence="2">AQ026</strain>
        <tissue evidence="2">Whole body</tissue>
    </source>
</reference>
<dbReference type="Proteomes" id="UP001549920">
    <property type="component" value="Unassembled WGS sequence"/>
</dbReference>